<dbReference type="InterPro" id="IPR041605">
    <property type="entry name" value="Exo_C"/>
</dbReference>
<dbReference type="EMBL" id="CP066007">
    <property type="protein sequence ID" value="QQB45617.1"/>
    <property type="molecule type" value="Genomic_DNA"/>
</dbReference>
<dbReference type="InterPro" id="IPR010997">
    <property type="entry name" value="HRDC-like_sf"/>
</dbReference>
<dbReference type="Pfam" id="PF18305">
    <property type="entry name" value="DNA_pol_A_exoN"/>
    <property type="match status" value="1"/>
</dbReference>
<gene>
    <name evidence="2" type="ORF">I6I10_08865</name>
    <name evidence="3" type="ORF">I6J21_07275</name>
</gene>
<organism evidence="2 4">
    <name type="scientific">Corynebacterium glucuronolyticum</name>
    <dbReference type="NCBI Taxonomy" id="39791"/>
    <lineage>
        <taxon>Bacteria</taxon>
        <taxon>Bacillati</taxon>
        <taxon>Actinomycetota</taxon>
        <taxon>Actinomycetes</taxon>
        <taxon>Mycobacteriales</taxon>
        <taxon>Corynebacteriaceae</taxon>
        <taxon>Corynebacterium</taxon>
    </lineage>
</organism>
<dbReference type="InterPro" id="IPR036397">
    <property type="entry name" value="RNaseH_sf"/>
</dbReference>
<evidence type="ECO:0000313" key="3">
    <source>
        <dbReference type="EMBL" id="QRP69629.1"/>
    </source>
</evidence>
<evidence type="ECO:0000313" key="4">
    <source>
        <dbReference type="Proteomes" id="UP000596145"/>
    </source>
</evidence>
<dbReference type="PANTHER" id="PTHR47649">
    <property type="entry name" value="RIBONUCLEASE D"/>
    <property type="match status" value="1"/>
</dbReference>
<feature type="domain" description="3'-5' exonuclease" evidence="1">
    <location>
        <begin position="11"/>
        <end position="178"/>
    </location>
</feature>
<proteinExistence type="predicted"/>
<dbReference type="Pfam" id="PF01612">
    <property type="entry name" value="DNA_pol_A_exo1"/>
    <property type="match status" value="1"/>
</dbReference>
<dbReference type="Gene3D" id="1.10.150.80">
    <property type="entry name" value="HRDC domain"/>
    <property type="match status" value="2"/>
</dbReference>
<dbReference type="GO" id="GO:0008408">
    <property type="term" value="F:3'-5' exonuclease activity"/>
    <property type="evidence" value="ECO:0007669"/>
    <property type="project" value="InterPro"/>
</dbReference>
<dbReference type="InterPro" id="IPR044876">
    <property type="entry name" value="HRDC_dom_sf"/>
</dbReference>
<evidence type="ECO:0000313" key="2">
    <source>
        <dbReference type="EMBL" id="QQB45617.1"/>
    </source>
</evidence>
<dbReference type="GO" id="GO:0006139">
    <property type="term" value="P:nucleobase-containing compound metabolic process"/>
    <property type="evidence" value="ECO:0007669"/>
    <property type="project" value="InterPro"/>
</dbReference>
<dbReference type="GO" id="GO:0003676">
    <property type="term" value="F:nucleic acid binding"/>
    <property type="evidence" value="ECO:0007669"/>
    <property type="project" value="InterPro"/>
</dbReference>
<dbReference type="Proteomes" id="UP000617681">
    <property type="component" value="Chromosome"/>
</dbReference>
<accession>A0A7T4JUA3</accession>
<dbReference type="EMBL" id="CP069534">
    <property type="protein sequence ID" value="QRP69629.1"/>
    <property type="molecule type" value="Genomic_DNA"/>
</dbReference>
<sequence length="386" mass="42790">MLLTAPRDGKTPLVDNPSQLADCAATLSPGAPIAIDTERASGYTYDDRAYLIQLRQEGIGTFLIDAEALRDDLPPVLAPAVNACPWVLHAAVSDIPCLADVGMTAPTLFDTEVAGRFLGFDKVNLAAMTNRILGIDLKKGHAAENWSKRPIPRSWLIYAALDVELLIELADTLTALLEREGKLAWAEAEFQHIIDCPPHHHEKTWLDVKGIRRMHGPQVQAARALFNKRELIAYRKGIAPGRVLSNKLLSLLAEKYPTTAEDVDTILHHRSDPSMWADVIRRSLALPREKWTTLPHEDGTPAKSAWKRLSPEAWDALHNVTAAIADHAQDLQMDPIVLVSPALVRDAVWQRVFDGDSTPVAEILRDRGARDWQIDQVGEIIEDFLP</sequence>
<dbReference type="SUPFAM" id="SSF47819">
    <property type="entry name" value="HRDC-like"/>
    <property type="match status" value="1"/>
</dbReference>
<dbReference type="SMART" id="SM00474">
    <property type="entry name" value="35EXOc"/>
    <property type="match status" value="1"/>
</dbReference>
<reference evidence="2 4" key="1">
    <citation type="submission" date="2020-12" db="EMBL/GenBank/DDBJ databases">
        <title>FDA dAtabase for Regulatory Grade micrObial Sequences (FDA-ARGOS): Supporting development and validation of Infectious Disease Dx tests.</title>
        <authorList>
            <person name="Sproer C."/>
            <person name="Gronow S."/>
            <person name="Severitt S."/>
            <person name="Schroder I."/>
            <person name="Tallon L."/>
            <person name="Sadzewicz L."/>
            <person name="Zhao X."/>
            <person name="Boylan J."/>
            <person name="Ott S."/>
            <person name="Bowen H."/>
            <person name="Vavikolanu K."/>
            <person name="Mehta A."/>
            <person name="Aluvathingal J."/>
            <person name="Nadendla S."/>
            <person name="Lowell S."/>
            <person name="Myers T."/>
            <person name="Yan Y."/>
            <person name="Sichtig H."/>
        </authorList>
    </citation>
    <scope>NUCLEOTIDE SEQUENCE [LARGE SCALE GENOMIC DNA]</scope>
    <source>
        <strain evidence="2 4">FDAARGOS_1053</strain>
        <strain evidence="3">FDAARGOS_1191</strain>
    </source>
</reference>
<dbReference type="Gene3D" id="3.30.420.10">
    <property type="entry name" value="Ribonuclease H-like superfamily/Ribonuclease H"/>
    <property type="match status" value="1"/>
</dbReference>
<dbReference type="InterPro" id="IPR051086">
    <property type="entry name" value="RNase_D-like"/>
</dbReference>
<dbReference type="OrthoDB" id="144122at2"/>
<dbReference type="InterPro" id="IPR002121">
    <property type="entry name" value="HRDC_dom"/>
</dbReference>
<dbReference type="Pfam" id="PF00570">
    <property type="entry name" value="HRDC"/>
    <property type="match status" value="1"/>
</dbReference>
<dbReference type="InterPro" id="IPR002562">
    <property type="entry name" value="3'-5'_exonuclease_dom"/>
</dbReference>
<dbReference type="Proteomes" id="UP000596145">
    <property type="component" value="Chromosome"/>
</dbReference>
<dbReference type="AlphaFoldDB" id="A0A7T4JUA3"/>
<dbReference type="InterPro" id="IPR012337">
    <property type="entry name" value="RNaseH-like_sf"/>
</dbReference>
<dbReference type="GO" id="GO:0000166">
    <property type="term" value="F:nucleotide binding"/>
    <property type="evidence" value="ECO:0007669"/>
    <property type="project" value="InterPro"/>
</dbReference>
<protein>
    <submittedName>
        <fullName evidence="2">Ribonuclease D</fullName>
    </submittedName>
</protein>
<dbReference type="PANTHER" id="PTHR47649:SF1">
    <property type="entry name" value="RIBONUCLEASE D"/>
    <property type="match status" value="1"/>
</dbReference>
<dbReference type="SUPFAM" id="SSF53098">
    <property type="entry name" value="Ribonuclease H-like"/>
    <property type="match status" value="1"/>
</dbReference>
<name>A0A7T4JUA3_9CORY</name>
<dbReference type="CDD" id="cd06142">
    <property type="entry name" value="RNaseD_exo"/>
    <property type="match status" value="1"/>
</dbReference>
<dbReference type="GeneID" id="92760209"/>
<evidence type="ECO:0000259" key="1">
    <source>
        <dbReference type="SMART" id="SM00474"/>
    </source>
</evidence>
<dbReference type="RefSeq" id="WP_005389847.1">
    <property type="nucleotide sequence ID" value="NZ_CP066007.1"/>
</dbReference>